<name>A0A9Y1BK40_9ARCH</name>
<dbReference type="InterPro" id="IPR058374">
    <property type="entry name" value="DUF8061"/>
</dbReference>
<dbReference type="PANTHER" id="PTHR43288:SF1">
    <property type="entry name" value="GLYCYL-RADICAL ENZYME ACTIVATING ENZYME MJ0021-RELATED"/>
    <property type="match status" value="1"/>
</dbReference>
<evidence type="ECO:0000256" key="5">
    <source>
        <dbReference type="ARBA" id="ARBA00023004"/>
    </source>
</evidence>
<dbReference type="SUPFAM" id="SSF102114">
    <property type="entry name" value="Radical SAM enzymes"/>
    <property type="match status" value="1"/>
</dbReference>
<dbReference type="Pfam" id="PF26257">
    <property type="entry name" value="DUF8061"/>
    <property type="match status" value="1"/>
</dbReference>
<dbReference type="AlphaFoldDB" id="A0A9Y1BK40"/>
<gene>
    <name evidence="8" type="ORF">K9W45_10370</name>
</gene>
<keyword evidence="3" id="KW-0949">S-adenosyl-L-methionine</keyword>
<dbReference type="InterPro" id="IPR058240">
    <property type="entry name" value="rSAM_sf"/>
</dbReference>
<evidence type="ECO:0000256" key="3">
    <source>
        <dbReference type="ARBA" id="ARBA00022691"/>
    </source>
</evidence>
<evidence type="ECO:0000313" key="8">
    <source>
        <dbReference type="EMBL" id="UJG40232.1"/>
    </source>
</evidence>
<dbReference type="EMBL" id="CP084166">
    <property type="protein sequence ID" value="UJG40232.1"/>
    <property type="molecule type" value="Genomic_DNA"/>
</dbReference>
<dbReference type="GO" id="GO:0003824">
    <property type="term" value="F:catalytic activity"/>
    <property type="evidence" value="ECO:0007669"/>
    <property type="project" value="InterPro"/>
</dbReference>
<protein>
    <submittedName>
        <fullName evidence="8">Radical SAM protein</fullName>
    </submittedName>
</protein>
<keyword evidence="6" id="KW-0411">Iron-sulfur</keyword>
<dbReference type="PROSITE" id="PS51918">
    <property type="entry name" value="RADICAL_SAM"/>
    <property type="match status" value="1"/>
</dbReference>
<keyword evidence="5" id="KW-0408">Iron</keyword>
<dbReference type="PANTHER" id="PTHR43288">
    <property type="entry name" value="BIOTIN SYNTHASE-RELATED PROTEIN, RADICAL SAM SUPERFAMILY"/>
    <property type="match status" value="1"/>
</dbReference>
<dbReference type="SMART" id="SM00729">
    <property type="entry name" value="Elp3"/>
    <property type="match status" value="1"/>
</dbReference>
<dbReference type="Pfam" id="PF04055">
    <property type="entry name" value="Radical_SAM"/>
    <property type="match status" value="1"/>
</dbReference>
<dbReference type="Gene3D" id="3.20.20.70">
    <property type="entry name" value="Aldolase class I"/>
    <property type="match status" value="1"/>
</dbReference>
<feature type="domain" description="Radical SAM core" evidence="7">
    <location>
        <begin position="23"/>
        <end position="237"/>
    </location>
</feature>
<evidence type="ECO:0000256" key="2">
    <source>
        <dbReference type="ARBA" id="ARBA00022485"/>
    </source>
</evidence>
<evidence type="ECO:0000256" key="6">
    <source>
        <dbReference type="ARBA" id="ARBA00023014"/>
    </source>
</evidence>
<keyword evidence="2" id="KW-0004">4Fe-4S</keyword>
<evidence type="ECO:0000256" key="1">
    <source>
        <dbReference type="ARBA" id="ARBA00001966"/>
    </source>
</evidence>
<dbReference type="InterPro" id="IPR007197">
    <property type="entry name" value="rSAM"/>
</dbReference>
<dbReference type="InterPro" id="IPR040087">
    <property type="entry name" value="MJ0021-like"/>
</dbReference>
<dbReference type="Proteomes" id="UP001201020">
    <property type="component" value="Chromosome"/>
</dbReference>
<dbReference type="InterPro" id="IPR006638">
    <property type="entry name" value="Elp3/MiaA/NifB-like_rSAM"/>
</dbReference>
<dbReference type="SFLD" id="SFLDS00029">
    <property type="entry name" value="Radical_SAM"/>
    <property type="match status" value="1"/>
</dbReference>
<evidence type="ECO:0000259" key="7">
    <source>
        <dbReference type="PROSITE" id="PS51918"/>
    </source>
</evidence>
<dbReference type="GO" id="GO:0032324">
    <property type="term" value="P:molybdopterin cofactor biosynthetic process"/>
    <property type="evidence" value="ECO:0007669"/>
    <property type="project" value="UniProtKB-ARBA"/>
</dbReference>
<dbReference type="GO" id="GO:0051539">
    <property type="term" value="F:4 iron, 4 sulfur cluster binding"/>
    <property type="evidence" value="ECO:0007669"/>
    <property type="project" value="UniProtKB-KW"/>
</dbReference>
<proteinExistence type="predicted"/>
<comment type="cofactor">
    <cofactor evidence="1">
        <name>[4Fe-4S] cluster</name>
        <dbReference type="ChEBI" id="CHEBI:49883"/>
    </cofactor>
</comment>
<dbReference type="PROSITE" id="PS01305">
    <property type="entry name" value="MOAA_NIFB_PQQE"/>
    <property type="match status" value="1"/>
</dbReference>
<dbReference type="GO" id="GO:0046872">
    <property type="term" value="F:metal ion binding"/>
    <property type="evidence" value="ECO:0007669"/>
    <property type="project" value="UniProtKB-KW"/>
</dbReference>
<reference evidence="8" key="1">
    <citation type="journal article" date="2022" name="Nat. Microbiol.">
        <title>Unique mobile elements and scalable gene flow at the prokaryote-eukaryote boundary revealed by circularized Asgard archaea genomes.</title>
        <authorList>
            <person name="Wu F."/>
            <person name="Speth D.R."/>
            <person name="Philosof A."/>
            <person name="Cremiere A."/>
            <person name="Narayanan A."/>
            <person name="Barco R.A."/>
            <person name="Connon S.A."/>
            <person name="Amend J.P."/>
            <person name="Antoshechkin I.A."/>
            <person name="Orphan V.J."/>
        </authorList>
    </citation>
    <scope>NUCLEOTIDE SEQUENCE</scope>
    <source>
        <strain evidence="8">PM71</strain>
    </source>
</reference>
<accession>A0A9Y1BK40</accession>
<dbReference type="SFLD" id="SFLDG01108">
    <property type="entry name" value="Uncharacterised_Radical_SAM_Su"/>
    <property type="match status" value="1"/>
</dbReference>
<organism evidence="8">
    <name type="scientific">Candidatus Heimdallarchaeum aukensis</name>
    <dbReference type="NCBI Taxonomy" id="2876573"/>
    <lineage>
        <taxon>Archaea</taxon>
        <taxon>Promethearchaeati</taxon>
        <taxon>Candidatus Heimdallarchaeota</taxon>
        <taxon>Candidatus Heimdallarchaeia (ex Rinke et al. 2021) (nom. nud.)</taxon>
        <taxon>Candidatus Heimdallarchaeales</taxon>
        <taxon>Candidatus Heimdallarchaeaceae</taxon>
        <taxon>Candidatus Heimdallarchaeum</taxon>
    </lineage>
</organism>
<dbReference type="InterPro" id="IPR013785">
    <property type="entry name" value="Aldolase_TIM"/>
</dbReference>
<dbReference type="InterPro" id="IPR000385">
    <property type="entry name" value="MoaA_NifB_PqqE_Fe-S-bd_CS"/>
</dbReference>
<keyword evidence="4" id="KW-0479">Metal-binding</keyword>
<evidence type="ECO:0000256" key="4">
    <source>
        <dbReference type="ARBA" id="ARBA00022723"/>
    </source>
</evidence>
<sequence length="373" mass="43211">MLKVRTWSKKNKIVGKPPLGCQLCALGSKLVIFITGKCPFNCYYCPVSTQRKADVIFANEQKIDAVEEAIDEAKQINALGASITGGEPTLKIERTLNYIQRLKEEFGKEFHIHLYTARAIPNEELEMLYSVGLDEIRFHFPQLKKSEEIEKSIKEAAKHNWKVGIEIPAIPGKKLEIEHIVEFAIKNKLDFVNLNEFEFAETNFKNLRKKDFRPVSNTQSAVKGSKELALKILKKFRKSNITLHFCSSVYKDRIQLRNRFIRRAKNYAKKHDWITKEGLIVRGRIIVDKKEDIKDILEYMKNELYVSEDMLSAEIEKKAIYTSSLIIKETAEILKNKFEDKISQIAIIEQYPMENGFITYLDPLFEKSHISTE</sequence>
<dbReference type="CDD" id="cd01335">
    <property type="entry name" value="Radical_SAM"/>
    <property type="match status" value="1"/>
</dbReference>